<sequence>MYSHELQTCDWPRNVGCGASENSDSGTVSTIRVTDPRTRAPQHSRAPVSQQQNTAAPQIARNANRQEYIRQRQPEVIQQQLYTEEDLGPAEEIESDRQQRVYRGQPSTIGQVQRDRDGLRTIKSGVHSQNVIPTGPDTQEKISVVSYSNQRQPRPQDQYRVDQVQGFQVTSSLPPLTPTPRTIERYNTSQRYQPNQYDQYYTVYDEDADLYRGNDYPQQEYNTPSSTPSSNIVHQYRGQTTFKQQQQAIELEQQREPIQQRHQQPLRNSYNQDVYSPPPVVQDYNDQYSSQIDDQQYQHLVASTPKAPNRQPSYTIGSTGNEVTVNRGTPPSTNRGTRPTLKPSTAIVSKASEFIDIYRYPPRRPANLYATPTPDKSAAKCRKDVCLLPDCSCGGKDIPGGYSAEEIPQLVLLTFDDSVNDLNKGLYSELFERGRVNPNGCPISATFYVSHEWTDYSQVQNLYANGHEIASHSITHSFGEQFSQKKWTKEIAGQREILAAYGGVRLEDIRGMRAPFLAVGGNKMFKMLYDSNFTYDSSMPIYENRPPSWPYTLDYKLFHDCMIPPCPTKSYPGVWEVPMVMWQDLNGGRCSMGDACSNPPTADGVYKMLIKNFERHFTTNRAPFGLYYHAAWFTHEHHKEGFIAFLDTIVNMPEVWLVTTWQAIEWVRDPQPLSTVENFPPFQCNIEKAKKCNNPKVCNLWHKSGVRYMRTCQPCPDVYPWTGKTGVKNSRVDNEIIEE</sequence>
<dbReference type="PANTHER" id="PTHR45985:SF12">
    <property type="entry name" value="CHITIN DEACETYLASE-LIKE 5, ISOFORM B"/>
    <property type="match status" value="1"/>
</dbReference>
<dbReference type="PANTHER" id="PTHR45985">
    <property type="match status" value="1"/>
</dbReference>
<feature type="compositionally biased region" description="Polar residues" evidence="1">
    <location>
        <begin position="310"/>
        <end position="342"/>
    </location>
</feature>
<comment type="caution">
    <text evidence="3">The sequence shown here is derived from an EMBL/GenBank/DDBJ whole genome shotgun (WGS) entry which is preliminary data.</text>
</comment>
<feature type="compositionally biased region" description="Polar residues" evidence="1">
    <location>
        <begin position="20"/>
        <end position="32"/>
    </location>
</feature>
<dbReference type="Pfam" id="PF01522">
    <property type="entry name" value="Polysacc_deac_1"/>
    <property type="match status" value="1"/>
</dbReference>
<reference evidence="3" key="1">
    <citation type="journal article" date="2024" name="Gigascience">
        <title>Chromosome-level genome of the poultry shaft louse Menopon gallinae provides insight into the host-switching and adaptive evolution of parasitic lice.</title>
        <authorList>
            <person name="Xu Y."/>
            <person name="Ma L."/>
            <person name="Liu S."/>
            <person name="Liang Y."/>
            <person name="Liu Q."/>
            <person name="He Z."/>
            <person name="Tian L."/>
            <person name="Duan Y."/>
            <person name="Cai W."/>
            <person name="Li H."/>
            <person name="Song F."/>
        </authorList>
    </citation>
    <scope>NUCLEOTIDE SEQUENCE</scope>
    <source>
        <strain evidence="3">Cailab_2023a</strain>
    </source>
</reference>
<evidence type="ECO:0000256" key="1">
    <source>
        <dbReference type="SAM" id="MobiDB-lite"/>
    </source>
</evidence>
<name>A0AAW2HF57_9NEOP</name>
<feature type="domain" description="NodB homology" evidence="2">
    <location>
        <begin position="409"/>
        <end position="517"/>
    </location>
</feature>
<feature type="compositionally biased region" description="Polar residues" evidence="1">
    <location>
        <begin position="47"/>
        <end position="58"/>
    </location>
</feature>
<feature type="compositionally biased region" description="Polar residues" evidence="1">
    <location>
        <begin position="216"/>
        <end position="232"/>
    </location>
</feature>
<dbReference type="FunFam" id="3.20.20.370:FF:000003">
    <property type="entry name" value="CLUMA_CG003232, isoform B"/>
    <property type="match status" value="1"/>
</dbReference>
<dbReference type="EMBL" id="JARGDH010000005">
    <property type="protein sequence ID" value="KAL0268445.1"/>
    <property type="molecule type" value="Genomic_DNA"/>
</dbReference>
<dbReference type="GO" id="GO:0016810">
    <property type="term" value="F:hydrolase activity, acting on carbon-nitrogen (but not peptide) bonds"/>
    <property type="evidence" value="ECO:0007669"/>
    <property type="project" value="InterPro"/>
</dbReference>
<dbReference type="Gene3D" id="3.20.20.370">
    <property type="entry name" value="Glycoside hydrolase/deacetylase"/>
    <property type="match status" value="1"/>
</dbReference>
<accession>A0AAW2HF57</accession>
<gene>
    <name evidence="3" type="ORF">PYX00_010393</name>
</gene>
<feature type="region of interest" description="Disordered" evidence="1">
    <location>
        <begin position="303"/>
        <end position="342"/>
    </location>
</feature>
<evidence type="ECO:0000259" key="2">
    <source>
        <dbReference type="Pfam" id="PF01522"/>
    </source>
</evidence>
<dbReference type="InterPro" id="IPR011330">
    <property type="entry name" value="Glyco_hydro/deAcase_b/a-brl"/>
</dbReference>
<feature type="region of interest" description="Disordered" evidence="1">
    <location>
        <begin position="212"/>
        <end position="232"/>
    </location>
</feature>
<organism evidence="3">
    <name type="scientific">Menopon gallinae</name>
    <name type="common">poultry shaft louse</name>
    <dbReference type="NCBI Taxonomy" id="328185"/>
    <lineage>
        <taxon>Eukaryota</taxon>
        <taxon>Metazoa</taxon>
        <taxon>Ecdysozoa</taxon>
        <taxon>Arthropoda</taxon>
        <taxon>Hexapoda</taxon>
        <taxon>Insecta</taxon>
        <taxon>Pterygota</taxon>
        <taxon>Neoptera</taxon>
        <taxon>Paraneoptera</taxon>
        <taxon>Psocodea</taxon>
        <taxon>Troctomorpha</taxon>
        <taxon>Phthiraptera</taxon>
        <taxon>Amblycera</taxon>
        <taxon>Menoponidae</taxon>
        <taxon>Menopon</taxon>
    </lineage>
</organism>
<proteinExistence type="predicted"/>
<protein>
    <recommendedName>
        <fullName evidence="2">NodB homology domain-containing protein</fullName>
    </recommendedName>
</protein>
<dbReference type="AlphaFoldDB" id="A0AAW2HF57"/>
<dbReference type="GO" id="GO:0005975">
    <property type="term" value="P:carbohydrate metabolic process"/>
    <property type="evidence" value="ECO:0007669"/>
    <property type="project" value="InterPro"/>
</dbReference>
<evidence type="ECO:0000313" key="3">
    <source>
        <dbReference type="EMBL" id="KAL0268445.1"/>
    </source>
</evidence>
<feature type="region of interest" description="Disordered" evidence="1">
    <location>
        <begin position="16"/>
        <end position="58"/>
    </location>
</feature>
<dbReference type="SUPFAM" id="SSF88713">
    <property type="entry name" value="Glycoside hydrolase/deacetylase"/>
    <property type="match status" value="1"/>
</dbReference>
<dbReference type="CDD" id="cd10975">
    <property type="entry name" value="CE4_CDA_like_2"/>
    <property type="match status" value="1"/>
</dbReference>
<dbReference type="InterPro" id="IPR052740">
    <property type="entry name" value="CE4"/>
</dbReference>
<dbReference type="InterPro" id="IPR002509">
    <property type="entry name" value="NODB_dom"/>
</dbReference>